<feature type="region of interest" description="Disordered" evidence="1">
    <location>
        <begin position="1"/>
        <end position="50"/>
    </location>
</feature>
<keyword evidence="2" id="KW-0812">Transmembrane</keyword>
<feature type="compositionally biased region" description="Basic residues" evidence="1">
    <location>
        <begin position="1"/>
        <end position="11"/>
    </location>
</feature>
<sequence>MQNKNSKKKTKPLNYRISKRSLVTETPGTLQEDRETQTHDQVENRDEEAHRKLNSDSFLCKNLPPTSCIKNNLNPSTINPFLQYKLSYDDNVDGIIKEAIRKIVSVNKLFKEFFSARPETHKYREIILVKHFFKDINPESMEKFIDWTNSREAVNAFEEFYRDNKELENVYQKGAKISIKKAPEKTKENLEILRITSNLYKTVLRELKIDQKEDVIQYGQKSFVDSFSLKPRTPTHSKKVTSKKDNKNTTQPLTQSSLMEETTMLNLEVDPDNELDDDDATKHESDELSQRMPTLEPQLNGTGLETIDILGNQSDSINYISTPPSVLDREKADHDNLLIPEIVPTTTAPTPTTTTKGSNTTTTKATIPSTDNKPESETQLSQPHLHNNFQTNHNSQRTFSSPSAFSENTDYKKNFRLLHDKMKSSQRQGFPKANTEDRGSFTESRIPISQPRNRETNDVLQSDDENNQDEYAEQETYTEKVNNGESKHTQSLTTESSVFSTSASTIQSNIDQQVIDTSQIDRSTQLADLTPTIPTIQVNLPTKPSNPFNPFLHLDNPSPNITQNTHFSHPKQIFTATPKRNITESKPTNQINGFVSNDQIYIGIGIAVFCLLAIIIVLISVCLLKMCIKPVKRRRKAKKKNFKITKF</sequence>
<feature type="compositionally biased region" description="Low complexity" evidence="1">
    <location>
        <begin position="345"/>
        <end position="366"/>
    </location>
</feature>
<keyword evidence="2" id="KW-1133">Transmembrane helix</keyword>
<feature type="region of interest" description="Disordered" evidence="1">
    <location>
        <begin position="422"/>
        <end position="495"/>
    </location>
</feature>
<gene>
    <name evidence="3" type="ORF">TUBRATIS_24250</name>
</gene>
<comment type="caution">
    <text evidence="3">The sequence shown here is derived from an EMBL/GenBank/DDBJ whole genome shotgun (WGS) entry which is preliminary data.</text>
</comment>
<evidence type="ECO:0000256" key="2">
    <source>
        <dbReference type="SAM" id="Phobius"/>
    </source>
</evidence>
<evidence type="ECO:0000256" key="1">
    <source>
        <dbReference type="SAM" id="MobiDB-lite"/>
    </source>
</evidence>
<reference evidence="3 4" key="1">
    <citation type="submission" date="2018-10" db="EMBL/GenBank/DDBJ databases">
        <title>Draft genome sequence of the microsporidian Tubulinosema ratisbonensis.</title>
        <authorList>
            <person name="Polonais V."/>
            <person name="Peyretaillade E."/>
            <person name="Niehus S."/>
            <person name="Wawrzyniak I."/>
            <person name="Franchet A."/>
            <person name="Gaspin C."/>
            <person name="Reichstadt M."/>
            <person name="Belser C."/>
            <person name="Labadie K."/>
            <person name="Delbac F."/>
            <person name="Ferrandon D."/>
        </authorList>
    </citation>
    <scope>NUCLEOTIDE SEQUENCE [LARGE SCALE GENOMIC DNA]</scope>
    <source>
        <strain evidence="3 4">Franzen</strain>
    </source>
</reference>
<feature type="compositionally biased region" description="Basic and acidic residues" evidence="1">
    <location>
        <begin position="31"/>
        <end position="50"/>
    </location>
</feature>
<organism evidence="3 4">
    <name type="scientific">Tubulinosema ratisbonensis</name>
    <dbReference type="NCBI Taxonomy" id="291195"/>
    <lineage>
        <taxon>Eukaryota</taxon>
        <taxon>Fungi</taxon>
        <taxon>Fungi incertae sedis</taxon>
        <taxon>Microsporidia</taxon>
        <taxon>Tubulinosematoidea</taxon>
        <taxon>Tubulinosematidae</taxon>
        <taxon>Tubulinosema</taxon>
    </lineage>
</organism>
<feature type="compositionally biased region" description="Acidic residues" evidence="1">
    <location>
        <begin position="461"/>
        <end position="473"/>
    </location>
</feature>
<keyword evidence="2" id="KW-0472">Membrane</keyword>
<proteinExistence type="predicted"/>
<evidence type="ECO:0000313" key="3">
    <source>
        <dbReference type="EMBL" id="RVD91136.1"/>
    </source>
</evidence>
<evidence type="ECO:0000313" key="4">
    <source>
        <dbReference type="Proteomes" id="UP000282876"/>
    </source>
</evidence>
<name>A0A437AJC7_9MICR</name>
<protein>
    <submittedName>
        <fullName evidence="3">Uncharacterized protein</fullName>
    </submittedName>
</protein>
<keyword evidence="4" id="KW-1185">Reference proteome</keyword>
<feature type="compositionally biased region" description="Acidic residues" evidence="1">
    <location>
        <begin position="269"/>
        <end position="279"/>
    </location>
</feature>
<feature type="compositionally biased region" description="Polar residues" evidence="1">
    <location>
        <begin position="479"/>
        <end position="495"/>
    </location>
</feature>
<dbReference type="AlphaFoldDB" id="A0A437AJC7"/>
<feature type="transmembrane region" description="Helical" evidence="2">
    <location>
        <begin position="600"/>
        <end position="628"/>
    </location>
</feature>
<feature type="region of interest" description="Disordered" evidence="1">
    <location>
        <begin position="227"/>
        <end position="290"/>
    </location>
</feature>
<feature type="compositionally biased region" description="Basic and acidic residues" evidence="1">
    <location>
        <begin position="280"/>
        <end position="289"/>
    </location>
</feature>
<accession>A0A437AJC7</accession>
<feature type="region of interest" description="Disordered" evidence="1">
    <location>
        <begin position="344"/>
        <end position="407"/>
    </location>
</feature>
<feature type="compositionally biased region" description="Polar residues" evidence="1">
    <location>
        <begin position="367"/>
        <end position="407"/>
    </location>
</feature>
<dbReference type="Proteomes" id="UP000282876">
    <property type="component" value="Unassembled WGS sequence"/>
</dbReference>
<feature type="compositionally biased region" description="Polar residues" evidence="1">
    <location>
        <begin position="248"/>
        <end position="264"/>
    </location>
</feature>
<dbReference type="VEuPathDB" id="MicrosporidiaDB:TUBRATIS_24250"/>
<dbReference type="EMBL" id="RCSS01000634">
    <property type="protein sequence ID" value="RVD91136.1"/>
    <property type="molecule type" value="Genomic_DNA"/>
</dbReference>